<evidence type="ECO:0000256" key="7">
    <source>
        <dbReference type="ARBA" id="ARBA00023180"/>
    </source>
</evidence>
<protein>
    <recommendedName>
        <fullName evidence="9">Cas1p 10 TM acyl transferase domain-containing protein</fullName>
    </recommendedName>
</protein>
<dbReference type="InterPro" id="IPR012419">
    <property type="entry name" value="Cas1_AcylTrans_dom"/>
</dbReference>
<keyword evidence="3" id="KW-0808">Transferase</keyword>
<dbReference type="Pfam" id="PF07779">
    <property type="entry name" value="Cas1_AcylT"/>
    <property type="match status" value="1"/>
</dbReference>
<feature type="transmembrane region" description="Helical" evidence="8">
    <location>
        <begin position="579"/>
        <end position="603"/>
    </location>
</feature>
<feature type="transmembrane region" description="Helical" evidence="8">
    <location>
        <begin position="516"/>
        <end position="536"/>
    </location>
</feature>
<feature type="transmembrane region" description="Helical" evidence="8">
    <location>
        <begin position="632"/>
        <end position="650"/>
    </location>
</feature>
<dbReference type="GO" id="GO:0016740">
    <property type="term" value="F:transferase activity"/>
    <property type="evidence" value="ECO:0007669"/>
    <property type="project" value="UniProtKB-KW"/>
</dbReference>
<name>A0A8K0K8D8_LADFU</name>
<reference evidence="10" key="2">
    <citation type="submission" date="2017-10" db="EMBL/GenBank/DDBJ databases">
        <title>Ladona fulva Genome sequencing and assembly.</title>
        <authorList>
            <person name="Murali S."/>
            <person name="Richards S."/>
            <person name="Bandaranaike D."/>
            <person name="Bellair M."/>
            <person name="Blankenburg K."/>
            <person name="Chao H."/>
            <person name="Dinh H."/>
            <person name="Doddapaneni H."/>
            <person name="Dugan-Rocha S."/>
            <person name="Elkadiri S."/>
            <person name="Gnanaolivu R."/>
            <person name="Hernandez B."/>
            <person name="Skinner E."/>
            <person name="Javaid M."/>
            <person name="Lee S."/>
            <person name="Li M."/>
            <person name="Ming W."/>
            <person name="Munidasa M."/>
            <person name="Muniz J."/>
            <person name="Nguyen L."/>
            <person name="Hughes D."/>
            <person name="Osuji N."/>
            <person name="Pu L.-L."/>
            <person name="Puazo M."/>
            <person name="Qu C."/>
            <person name="Quiroz J."/>
            <person name="Raj R."/>
            <person name="Weissenberger G."/>
            <person name="Xin Y."/>
            <person name="Zou X."/>
            <person name="Han Y."/>
            <person name="Worley K."/>
            <person name="Muzny D."/>
            <person name="Gibbs R."/>
        </authorList>
    </citation>
    <scope>NUCLEOTIDE SEQUENCE</scope>
    <source>
        <strain evidence="10">Sampled in the wild</strain>
    </source>
</reference>
<dbReference type="Proteomes" id="UP000792457">
    <property type="component" value="Unassembled WGS sequence"/>
</dbReference>
<keyword evidence="4 8" id="KW-0812">Transmembrane</keyword>
<organism evidence="10 11">
    <name type="scientific">Ladona fulva</name>
    <name type="common">Scarce chaser dragonfly</name>
    <name type="synonym">Libellula fulva</name>
    <dbReference type="NCBI Taxonomy" id="123851"/>
    <lineage>
        <taxon>Eukaryota</taxon>
        <taxon>Metazoa</taxon>
        <taxon>Ecdysozoa</taxon>
        <taxon>Arthropoda</taxon>
        <taxon>Hexapoda</taxon>
        <taxon>Insecta</taxon>
        <taxon>Pterygota</taxon>
        <taxon>Palaeoptera</taxon>
        <taxon>Odonata</taxon>
        <taxon>Epiprocta</taxon>
        <taxon>Anisoptera</taxon>
        <taxon>Libelluloidea</taxon>
        <taxon>Libellulidae</taxon>
        <taxon>Ladona</taxon>
    </lineage>
</organism>
<dbReference type="OrthoDB" id="1932925at2759"/>
<dbReference type="GO" id="GO:0005975">
    <property type="term" value="P:carbohydrate metabolic process"/>
    <property type="evidence" value="ECO:0007669"/>
    <property type="project" value="UniProtKB-ARBA"/>
</dbReference>
<proteinExistence type="inferred from homology"/>
<comment type="similarity">
    <text evidence="2">Belongs to the PC-esterase family. CASD1 subfamily.</text>
</comment>
<dbReference type="GO" id="GO:0005794">
    <property type="term" value="C:Golgi apparatus"/>
    <property type="evidence" value="ECO:0007669"/>
    <property type="project" value="UniProtKB-ARBA"/>
</dbReference>
<feature type="transmembrane region" description="Helical" evidence="8">
    <location>
        <begin position="425"/>
        <end position="445"/>
    </location>
</feature>
<evidence type="ECO:0000256" key="4">
    <source>
        <dbReference type="ARBA" id="ARBA00022692"/>
    </source>
</evidence>
<dbReference type="GO" id="GO:0016020">
    <property type="term" value="C:membrane"/>
    <property type="evidence" value="ECO:0007669"/>
    <property type="project" value="UniProtKB-SubCell"/>
</dbReference>
<evidence type="ECO:0000256" key="3">
    <source>
        <dbReference type="ARBA" id="ARBA00022679"/>
    </source>
</evidence>
<reference evidence="10" key="1">
    <citation type="submission" date="2013-04" db="EMBL/GenBank/DDBJ databases">
        <authorList>
            <person name="Qu J."/>
            <person name="Murali S.C."/>
            <person name="Bandaranaike D."/>
            <person name="Bellair M."/>
            <person name="Blankenburg K."/>
            <person name="Chao H."/>
            <person name="Dinh H."/>
            <person name="Doddapaneni H."/>
            <person name="Downs B."/>
            <person name="Dugan-Rocha S."/>
            <person name="Elkadiri S."/>
            <person name="Gnanaolivu R.D."/>
            <person name="Hernandez B."/>
            <person name="Javaid M."/>
            <person name="Jayaseelan J.C."/>
            <person name="Lee S."/>
            <person name="Li M."/>
            <person name="Ming W."/>
            <person name="Munidasa M."/>
            <person name="Muniz J."/>
            <person name="Nguyen L."/>
            <person name="Ongeri F."/>
            <person name="Osuji N."/>
            <person name="Pu L.-L."/>
            <person name="Puazo M."/>
            <person name="Qu C."/>
            <person name="Quiroz J."/>
            <person name="Raj R."/>
            <person name="Weissenberger G."/>
            <person name="Xin Y."/>
            <person name="Zou X."/>
            <person name="Han Y."/>
            <person name="Richards S."/>
            <person name="Worley K."/>
            <person name="Muzny D."/>
            <person name="Gibbs R."/>
        </authorList>
    </citation>
    <scope>NUCLEOTIDE SEQUENCE</scope>
    <source>
        <strain evidence="10">Sampled in the wild</strain>
    </source>
</reference>
<evidence type="ECO:0000256" key="8">
    <source>
        <dbReference type="SAM" id="Phobius"/>
    </source>
</evidence>
<feature type="transmembrane region" description="Helical" evidence="8">
    <location>
        <begin position="353"/>
        <end position="373"/>
    </location>
</feature>
<feature type="transmembrane region" description="Helical" evidence="8">
    <location>
        <begin position="28"/>
        <end position="46"/>
    </location>
</feature>
<evidence type="ECO:0000259" key="9">
    <source>
        <dbReference type="Pfam" id="PF07779"/>
    </source>
</evidence>
<comment type="subcellular location">
    <subcellularLocation>
        <location evidence="1">Membrane</location>
        <topology evidence="1">Multi-pass membrane protein</topology>
    </subcellularLocation>
</comment>
<dbReference type="EMBL" id="KZ308411">
    <property type="protein sequence ID" value="KAG8229110.1"/>
    <property type="molecule type" value="Genomic_DNA"/>
</dbReference>
<accession>A0A8K0K8D8</accession>
<gene>
    <name evidence="10" type="ORF">J437_LFUL009579</name>
</gene>
<feature type="domain" description="Cas1p 10 TM acyl transferase" evidence="9">
    <location>
        <begin position="334"/>
        <end position="807"/>
    </location>
</feature>
<feature type="transmembrane region" description="Helical" evidence="8">
    <location>
        <begin position="704"/>
        <end position="723"/>
    </location>
</feature>
<evidence type="ECO:0000256" key="1">
    <source>
        <dbReference type="ARBA" id="ARBA00004141"/>
    </source>
</evidence>
<evidence type="ECO:0000256" key="5">
    <source>
        <dbReference type="ARBA" id="ARBA00022989"/>
    </source>
</evidence>
<feature type="transmembrane region" description="Helical" evidence="8">
    <location>
        <begin position="670"/>
        <end position="692"/>
    </location>
</feature>
<dbReference type="AlphaFoldDB" id="A0A8K0K8D8"/>
<evidence type="ECO:0000313" key="11">
    <source>
        <dbReference type="Proteomes" id="UP000792457"/>
    </source>
</evidence>
<comment type="caution">
    <text evidence="10">The sequence shown here is derived from an EMBL/GenBank/DDBJ whole genome shotgun (WGS) entry which is preliminary data.</text>
</comment>
<feature type="transmembrane region" description="Helical" evidence="8">
    <location>
        <begin position="543"/>
        <end position="567"/>
    </location>
</feature>
<dbReference type="PANTHER" id="PTHR13533:SF1">
    <property type="entry name" value="N-ACETYLNEURAMINATE 9-O-ACETYLTRANSFERASE"/>
    <property type="match status" value="1"/>
</dbReference>
<keyword evidence="5 8" id="KW-1133">Transmembrane helix</keyword>
<keyword evidence="7" id="KW-0325">Glycoprotein</keyword>
<keyword evidence="11" id="KW-1185">Reference proteome</keyword>
<evidence type="ECO:0000256" key="2">
    <source>
        <dbReference type="ARBA" id="ARBA00010666"/>
    </source>
</evidence>
<sequence>MSSAEASSKQERSAAEIIQQINAKNAKLLALIIVLGFIIYHGMLHLRYGIDSCTWLLSDGRYKGSQEWQPYGCMMHHYSQTDTRQCLRYLAFWGTHNHFVFIGDSRIRQLYLAFLSHLDPLHGAAVVGSRIASSPGAPLSASTFKSSTASVEQLKSTQMHSDLTFQDSKLRLRVDFIWSPLVSKHMIESFQHWKREDEPPSVIIAGSATWSIKESNASAKALKEYTWNLTRLVQSIDMISKKNGGKSHVLWTLQEPVDTERLRPARSMITNEQIDLYNKAAMEILQHSGAQLWSSSRLVAQGNLEESDDGLHLGPLALKHDTQILLNMYCNDHMNFNDGTCCSSPEHYTTLQVVTFSSLGVCTLIAAVMVLRRCLILSKVPGKNVKVVEESDFYTLMTNLAKLGIIMAYFYLCDRTNFFMKENKYFSQVSFWLPIGYVFALGLFFTEDSRYTKVLHRDQTDEWKGWMQLVILIYHMTGASRVLPIYMHVRVLVSAYLFLTGYGHFCYFWQCGDAGLIRFLQVLFRTNFMTVALCLCMNRPYQFYYFVPLVSFWFVMTYLVLALPPHVTLSSSDANPLQYLYLVLKFVGLFSVITILYMSEVFFEKVFVTRPWKALFVTTDDDIHEWWFRWKLDRYSSLYGMIFAFAFALLRRHSGFLDDNNHGNLFSPGASLSAVLASLLAIGGYTAFSFLCRNKLECNEIHSYVVFVPILGYIMLRNVSGALRSRHSVFFAWFGRISLELLVGQVHAWLAADAHGTLVLAPGRPVLNALITSYIFACAAHELHSITAALLPLAVPSSDWRKGLRNLILFFAILLPIGVHDGMF</sequence>
<keyword evidence="6 8" id="KW-0472">Membrane</keyword>
<evidence type="ECO:0000256" key="6">
    <source>
        <dbReference type="ARBA" id="ARBA00023136"/>
    </source>
</evidence>
<evidence type="ECO:0000313" key="10">
    <source>
        <dbReference type="EMBL" id="KAG8229110.1"/>
    </source>
</evidence>
<feature type="transmembrane region" description="Helical" evidence="8">
    <location>
        <begin position="393"/>
        <end position="413"/>
    </location>
</feature>
<feature type="transmembrane region" description="Helical" evidence="8">
    <location>
        <begin position="491"/>
        <end position="510"/>
    </location>
</feature>
<dbReference type="PANTHER" id="PTHR13533">
    <property type="entry name" value="N-ACETYLNEURAMINATE 9-O-ACETYLTRANSFERASE"/>
    <property type="match status" value="1"/>
</dbReference>